<proteinExistence type="predicted"/>
<feature type="compositionally biased region" description="Basic and acidic residues" evidence="1">
    <location>
        <begin position="398"/>
        <end position="408"/>
    </location>
</feature>
<feature type="compositionally biased region" description="Basic and acidic residues" evidence="1">
    <location>
        <begin position="339"/>
        <end position="353"/>
    </location>
</feature>
<gene>
    <name evidence="2" type="ORF">B0T22DRAFT_371543</name>
</gene>
<feature type="compositionally biased region" description="Basic and acidic residues" evidence="1">
    <location>
        <begin position="789"/>
        <end position="799"/>
    </location>
</feature>
<evidence type="ECO:0000313" key="3">
    <source>
        <dbReference type="Proteomes" id="UP001270362"/>
    </source>
</evidence>
<evidence type="ECO:0000256" key="1">
    <source>
        <dbReference type="SAM" id="MobiDB-lite"/>
    </source>
</evidence>
<feature type="compositionally biased region" description="Polar residues" evidence="1">
    <location>
        <begin position="46"/>
        <end position="56"/>
    </location>
</feature>
<reference evidence="2" key="1">
    <citation type="journal article" date="2023" name="Mol. Phylogenet. Evol.">
        <title>Genome-scale phylogeny and comparative genomics of the fungal order Sordariales.</title>
        <authorList>
            <person name="Hensen N."/>
            <person name="Bonometti L."/>
            <person name="Westerberg I."/>
            <person name="Brannstrom I.O."/>
            <person name="Guillou S."/>
            <person name="Cros-Aarteil S."/>
            <person name="Calhoun S."/>
            <person name="Haridas S."/>
            <person name="Kuo A."/>
            <person name="Mondo S."/>
            <person name="Pangilinan J."/>
            <person name="Riley R."/>
            <person name="LaButti K."/>
            <person name="Andreopoulos B."/>
            <person name="Lipzen A."/>
            <person name="Chen C."/>
            <person name="Yan M."/>
            <person name="Daum C."/>
            <person name="Ng V."/>
            <person name="Clum A."/>
            <person name="Steindorff A."/>
            <person name="Ohm R.A."/>
            <person name="Martin F."/>
            <person name="Silar P."/>
            <person name="Natvig D.O."/>
            <person name="Lalanne C."/>
            <person name="Gautier V."/>
            <person name="Ament-Velasquez S.L."/>
            <person name="Kruys A."/>
            <person name="Hutchinson M.I."/>
            <person name="Powell A.J."/>
            <person name="Barry K."/>
            <person name="Miller A.N."/>
            <person name="Grigoriev I.V."/>
            <person name="Debuchy R."/>
            <person name="Gladieux P."/>
            <person name="Hiltunen Thoren M."/>
            <person name="Johannesson H."/>
        </authorList>
    </citation>
    <scope>NUCLEOTIDE SEQUENCE</scope>
    <source>
        <strain evidence="2">CBS 314.62</strain>
    </source>
</reference>
<keyword evidence="3" id="KW-1185">Reference proteome</keyword>
<feature type="compositionally biased region" description="Basic and acidic residues" evidence="1">
    <location>
        <begin position="486"/>
        <end position="517"/>
    </location>
</feature>
<feature type="region of interest" description="Disordered" evidence="1">
    <location>
        <begin position="789"/>
        <end position="821"/>
    </location>
</feature>
<sequence length="1030" mass="112211">MDRPASDDRPGPIPKAAIPTRTSRFAQSALDIRSPSRRRSLFSRSQPKASITSDENITPRPLPSALSSAAETKLASPGPGPGPGTGTGTRIPRPLSAPQQRPPLADRPKFSLSDAYKMAEAEEEEEAAAAAAEGSPSPAPRAWRDRRDSASRKQPKLFARASAESQHQKTTRARHSADSSPGGDTVSSLGSRPSNVSDSDFDEKIRQHALSQASTPDSPHRSSGRFSRSRLGTKSFPWEADADFTAGDLQFSNSPPVAAGRTNTRIDEIRALEAEVEKHPIVETVEPRPRNSRLDQIRALEIEAALKYTSEPPEQPPEPQVVVEDPASPSAQPAGQSESRIDRLRAREIESLSRRALATTRLDEIRSRSSSPEIIRNPSKEVLRSLSPDGARSQGPEKGGRPAQEESQRIPIAQVISTGTPVNNGGPATKDDKAEGEQNKSDAPEPKPKPKPKPDNPDSQTRDDSRDLLRRLALATTSPSPSPEPRPAKDDGDVAARGREGRDATRQRKSDVAKGDVRPSVGFVGLRRGSSVSSGSDKRSNLALSDSDPTDRIEGEMKLFAPAENHSERGSLRAPSPDPDEGGTNNETPRPGKLDPLAQPTPRVTGAFVETPATVKVEKPQQPSADPVAGDPQGNGTKAGAPNGARVAIEKQPSKSTAIDPASALRSRKTSPLGHTSSVSTRRRARSLPRTRSPLINSARPPTVKDDLLEIQRSHHLEDSTLDDFADLLDGQQHDGQTVFDRYSAKSEQGADALSDSKKELDTYDRMNKALQTGLLGIRTAKQGIERLEDKVSHGDAKPPPRTNGHTHAHPHAHDETTPAAACPACHGQPVLGNTSLTYIHLPMPRLWRRRPGFKFTWLGLLLFVGSLWYIAESTMCSLYCRPLVCYPGQPCDWSPDDPRWGYAIPVKLDQWATGGQGRAYARQVAPDVADWVADVWDVATGTDITQVDTKHYSWEQKHQHRRRLLKKGLARPFVARSEDMEKLEEWKAARLAREAAEAAREMGYSMEGEEESMAVDETLVAENDRASWW</sequence>
<organism evidence="2 3">
    <name type="scientific">Podospora appendiculata</name>
    <dbReference type="NCBI Taxonomy" id="314037"/>
    <lineage>
        <taxon>Eukaryota</taxon>
        <taxon>Fungi</taxon>
        <taxon>Dikarya</taxon>
        <taxon>Ascomycota</taxon>
        <taxon>Pezizomycotina</taxon>
        <taxon>Sordariomycetes</taxon>
        <taxon>Sordariomycetidae</taxon>
        <taxon>Sordariales</taxon>
        <taxon>Podosporaceae</taxon>
        <taxon>Podospora</taxon>
    </lineage>
</organism>
<feature type="compositionally biased region" description="Low complexity" evidence="1">
    <location>
        <begin position="520"/>
        <end position="535"/>
    </location>
</feature>
<feature type="compositionally biased region" description="Polar residues" evidence="1">
    <location>
        <begin position="185"/>
        <end position="198"/>
    </location>
</feature>
<dbReference type="AlphaFoldDB" id="A0AAE0XKN9"/>
<protein>
    <submittedName>
        <fullName evidence="2">Uncharacterized protein</fullName>
    </submittedName>
</protein>
<dbReference type="EMBL" id="JAULSO010000001">
    <property type="protein sequence ID" value="KAK3695209.1"/>
    <property type="molecule type" value="Genomic_DNA"/>
</dbReference>
<feature type="compositionally biased region" description="Low complexity" evidence="1">
    <location>
        <begin position="368"/>
        <end position="377"/>
    </location>
</feature>
<feature type="region of interest" description="Disordered" evidence="1">
    <location>
        <begin position="1"/>
        <end position="236"/>
    </location>
</feature>
<dbReference type="Proteomes" id="UP001270362">
    <property type="component" value="Unassembled WGS sequence"/>
</dbReference>
<feature type="compositionally biased region" description="Polar residues" evidence="1">
    <location>
        <begin position="329"/>
        <end position="338"/>
    </location>
</feature>
<feature type="compositionally biased region" description="Basic and acidic residues" evidence="1">
    <location>
        <begin position="429"/>
        <end position="470"/>
    </location>
</feature>
<comment type="caution">
    <text evidence="2">The sequence shown here is derived from an EMBL/GenBank/DDBJ whole genome shotgun (WGS) entry which is preliminary data.</text>
</comment>
<feature type="region of interest" description="Disordered" evidence="1">
    <location>
        <begin position="304"/>
        <end position="704"/>
    </location>
</feature>
<accession>A0AAE0XKN9</accession>
<reference evidence="2" key="2">
    <citation type="submission" date="2023-06" db="EMBL/GenBank/DDBJ databases">
        <authorList>
            <consortium name="Lawrence Berkeley National Laboratory"/>
            <person name="Haridas S."/>
            <person name="Hensen N."/>
            <person name="Bonometti L."/>
            <person name="Westerberg I."/>
            <person name="Brannstrom I.O."/>
            <person name="Guillou S."/>
            <person name="Cros-Aarteil S."/>
            <person name="Calhoun S."/>
            <person name="Kuo A."/>
            <person name="Mondo S."/>
            <person name="Pangilinan J."/>
            <person name="Riley R."/>
            <person name="Labutti K."/>
            <person name="Andreopoulos B."/>
            <person name="Lipzen A."/>
            <person name="Chen C."/>
            <person name="Yanf M."/>
            <person name="Daum C."/>
            <person name="Ng V."/>
            <person name="Clum A."/>
            <person name="Steindorff A."/>
            <person name="Ohm R."/>
            <person name="Martin F."/>
            <person name="Silar P."/>
            <person name="Natvig D."/>
            <person name="Lalanne C."/>
            <person name="Gautier V."/>
            <person name="Ament-Velasquez S.L."/>
            <person name="Kruys A."/>
            <person name="Hutchinson M.I."/>
            <person name="Powell A.J."/>
            <person name="Barry K."/>
            <person name="Miller A.N."/>
            <person name="Grigoriev I.V."/>
            <person name="Debuchy R."/>
            <person name="Gladieux P."/>
            <person name="Thoren M.H."/>
            <person name="Johannesson H."/>
        </authorList>
    </citation>
    <scope>NUCLEOTIDE SEQUENCE</scope>
    <source>
        <strain evidence="2">CBS 314.62</strain>
    </source>
</reference>
<name>A0AAE0XKN9_9PEZI</name>
<feature type="compositionally biased region" description="Basic and acidic residues" evidence="1">
    <location>
        <begin position="1"/>
        <end position="10"/>
    </location>
</feature>
<evidence type="ECO:0000313" key="2">
    <source>
        <dbReference type="EMBL" id="KAK3695209.1"/>
    </source>
</evidence>
<feature type="compositionally biased region" description="Basic and acidic residues" evidence="1">
    <location>
        <begin position="142"/>
        <end position="151"/>
    </location>
</feature>